<accession>A0ACB5SY60</accession>
<comment type="caution">
    <text evidence="1">The sequence shown here is derived from an EMBL/GenBank/DDBJ whole genome shotgun (WGS) entry which is preliminary data.</text>
</comment>
<organism evidence="1 2">
    <name type="scientific">Ambrosiozyma monospora</name>
    <name type="common">Yeast</name>
    <name type="synonym">Endomycopsis monosporus</name>
    <dbReference type="NCBI Taxonomy" id="43982"/>
    <lineage>
        <taxon>Eukaryota</taxon>
        <taxon>Fungi</taxon>
        <taxon>Dikarya</taxon>
        <taxon>Ascomycota</taxon>
        <taxon>Saccharomycotina</taxon>
        <taxon>Pichiomycetes</taxon>
        <taxon>Pichiales</taxon>
        <taxon>Pichiaceae</taxon>
        <taxon>Ambrosiozyma</taxon>
    </lineage>
</organism>
<name>A0ACB5SY60_AMBMO</name>
<protein>
    <submittedName>
        <fullName evidence="1">Unnamed protein product</fullName>
    </submittedName>
</protein>
<reference evidence="1" key="1">
    <citation type="submission" date="2023-04" db="EMBL/GenBank/DDBJ databases">
        <title>Ambrosiozyma monospora NBRC 10751.</title>
        <authorList>
            <person name="Ichikawa N."/>
            <person name="Sato H."/>
            <person name="Tonouchi N."/>
        </authorList>
    </citation>
    <scope>NUCLEOTIDE SEQUENCE</scope>
    <source>
        <strain evidence="1">NBRC 10751</strain>
    </source>
</reference>
<dbReference type="EMBL" id="BSXS01001393">
    <property type="protein sequence ID" value="GME76055.1"/>
    <property type="molecule type" value="Genomic_DNA"/>
</dbReference>
<dbReference type="Proteomes" id="UP001165064">
    <property type="component" value="Unassembled WGS sequence"/>
</dbReference>
<evidence type="ECO:0000313" key="1">
    <source>
        <dbReference type="EMBL" id="GME76055.1"/>
    </source>
</evidence>
<evidence type="ECO:0000313" key="2">
    <source>
        <dbReference type="Proteomes" id="UP001165064"/>
    </source>
</evidence>
<gene>
    <name evidence="1" type="ORF">Amon02_000242600</name>
</gene>
<proteinExistence type="predicted"/>
<keyword evidence="2" id="KW-1185">Reference proteome</keyword>
<sequence length="195" mass="21278">MSNFNHISGGSGNDKKPNPFDFDDDDQTNISLNPNIPASHDSYEAPARSPRRNNDIEMQHTPSPTTPPFQTAQHNTGSNPVFNPIVYEDRAYASNTGESTSPGHAHGSGYQSPERTGVSLQPPLNTYTSPYSGGVGGGRRPSDHSTNSSASLNPFDQSDNENEKLYSNNPTNRSNQFNECSKNRSWSCPNATNWC</sequence>